<keyword evidence="2" id="KW-1185">Reference proteome</keyword>
<name>A0A016X1L1_9BILA</name>
<organism evidence="1 2">
    <name type="scientific">Ancylostoma ceylanicum</name>
    <dbReference type="NCBI Taxonomy" id="53326"/>
    <lineage>
        <taxon>Eukaryota</taxon>
        <taxon>Metazoa</taxon>
        <taxon>Ecdysozoa</taxon>
        <taxon>Nematoda</taxon>
        <taxon>Chromadorea</taxon>
        <taxon>Rhabditida</taxon>
        <taxon>Rhabditina</taxon>
        <taxon>Rhabditomorpha</taxon>
        <taxon>Strongyloidea</taxon>
        <taxon>Ancylostomatidae</taxon>
        <taxon>Ancylostomatinae</taxon>
        <taxon>Ancylostoma</taxon>
    </lineage>
</organism>
<dbReference type="Proteomes" id="UP000024635">
    <property type="component" value="Unassembled WGS sequence"/>
</dbReference>
<dbReference type="EMBL" id="JARK01000018">
    <property type="protein sequence ID" value="EYC45736.1"/>
    <property type="molecule type" value="Genomic_DNA"/>
</dbReference>
<reference evidence="2" key="1">
    <citation type="journal article" date="2015" name="Nat. Genet.">
        <title>The genome and transcriptome of the zoonotic hookworm Ancylostoma ceylanicum identify infection-specific gene families.</title>
        <authorList>
            <person name="Schwarz E.M."/>
            <person name="Hu Y."/>
            <person name="Antoshechkin I."/>
            <person name="Miller M.M."/>
            <person name="Sternberg P.W."/>
            <person name="Aroian R.V."/>
        </authorList>
    </citation>
    <scope>NUCLEOTIDE SEQUENCE</scope>
    <source>
        <strain evidence="2">HY135</strain>
    </source>
</reference>
<gene>
    <name evidence="1" type="primary">Acey_s0418.g1117</name>
    <name evidence="1" type="ORF">Y032_0418g1117</name>
</gene>
<dbReference type="AlphaFoldDB" id="A0A016X1L1"/>
<proteinExistence type="predicted"/>
<sequence>MRRVAIPSNRVYGGGRVNLGDQEHSLPAVNPPFLSLAVLHSVDASTSPRHKHGNIQIFTQSKHKQLLMIH</sequence>
<protein>
    <submittedName>
        <fullName evidence="1">Uncharacterized protein</fullName>
    </submittedName>
</protein>
<evidence type="ECO:0000313" key="1">
    <source>
        <dbReference type="EMBL" id="EYC45736.1"/>
    </source>
</evidence>
<accession>A0A016X1L1</accession>
<evidence type="ECO:0000313" key="2">
    <source>
        <dbReference type="Proteomes" id="UP000024635"/>
    </source>
</evidence>
<comment type="caution">
    <text evidence="1">The sequence shown here is derived from an EMBL/GenBank/DDBJ whole genome shotgun (WGS) entry which is preliminary data.</text>
</comment>